<gene>
    <name evidence="1" type="ORF">OR16_39874</name>
</gene>
<protein>
    <recommendedName>
        <fullName evidence="3">Porin</fullName>
    </recommendedName>
</protein>
<dbReference type="AlphaFoldDB" id="H1SHN4"/>
<evidence type="ECO:0008006" key="3">
    <source>
        <dbReference type="Google" id="ProtNLM"/>
    </source>
</evidence>
<dbReference type="InterPro" id="IPR023614">
    <property type="entry name" value="Porin_dom_sf"/>
</dbReference>
<organism evidence="1 2">
    <name type="scientific">Cupriavidus basilensis OR16</name>
    <dbReference type="NCBI Taxonomy" id="1127483"/>
    <lineage>
        <taxon>Bacteria</taxon>
        <taxon>Pseudomonadati</taxon>
        <taxon>Pseudomonadota</taxon>
        <taxon>Betaproteobacteria</taxon>
        <taxon>Burkholderiales</taxon>
        <taxon>Burkholderiaceae</taxon>
        <taxon>Cupriavidus</taxon>
    </lineage>
</organism>
<dbReference type="Gene3D" id="2.40.160.10">
    <property type="entry name" value="Porin"/>
    <property type="match status" value="1"/>
</dbReference>
<reference evidence="1 2" key="1">
    <citation type="journal article" date="2012" name="J. Bacteriol.">
        <title>De Novo Genome Project of Cupriavidus basilensis OR16.</title>
        <authorList>
            <person name="Cserhati M."/>
            <person name="Kriszt B."/>
            <person name="Szoboszlay S."/>
            <person name="Toth A."/>
            <person name="Szabo I."/>
            <person name="Tancsics A."/>
            <person name="Nagy I."/>
            <person name="Horvath B."/>
            <person name="Nagy I."/>
            <person name="Kukolya J."/>
        </authorList>
    </citation>
    <scope>NUCLEOTIDE SEQUENCE [LARGE SCALE GENOMIC DNA]</scope>
    <source>
        <strain evidence="1 2">OR16</strain>
    </source>
</reference>
<dbReference type="SUPFAM" id="SSF56935">
    <property type="entry name" value="Porins"/>
    <property type="match status" value="1"/>
</dbReference>
<dbReference type="EMBL" id="AHJE01000169">
    <property type="protein sequence ID" value="EHP37987.1"/>
    <property type="molecule type" value="Genomic_DNA"/>
</dbReference>
<dbReference type="PATRIC" id="fig|1127483.3.peg.7929"/>
<sequence>MQQVSFIADYNFSKRTDVYLSTGYARNGGLSFDSSATAFAFNYPQMTGQKSMVGVTVGLRHIF</sequence>
<accession>H1SHN4</accession>
<evidence type="ECO:0000313" key="2">
    <source>
        <dbReference type="Proteomes" id="UP000005808"/>
    </source>
</evidence>
<comment type="caution">
    <text evidence="1">The sequence shown here is derived from an EMBL/GenBank/DDBJ whole genome shotgun (WGS) entry which is preliminary data.</text>
</comment>
<dbReference type="Proteomes" id="UP000005808">
    <property type="component" value="Unassembled WGS sequence"/>
</dbReference>
<evidence type="ECO:0000313" key="1">
    <source>
        <dbReference type="EMBL" id="EHP37987.1"/>
    </source>
</evidence>
<proteinExistence type="predicted"/>
<name>H1SHN4_9BURK</name>